<reference evidence="4" key="1">
    <citation type="submission" date="2019-12" db="EMBL/GenBank/DDBJ databases">
        <title>Genome sequencing and annotation of Brassica cretica.</title>
        <authorList>
            <person name="Studholme D.J."/>
            <person name="Sarris P."/>
        </authorList>
    </citation>
    <scope>NUCLEOTIDE SEQUENCE</scope>
    <source>
        <strain evidence="4">PFS-109/04</strain>
        <tissue evidence="4">Leaf</tissue>
    </source>
</reference>
<evidence type="ECO:0000256" key="2">
    <source>
        <dbReference type="SAM" id="MobiDB-lite"/>
    </source>
</evidence>
<comment type="caution">
    <text evidence="4">The sequence shown here is derived from an EMBL/GenBank/DDBJ whole genome shotgun (WGS) entry which is preliminary data.</text>
</comment>
<dbReference type="Pfam" id="PF10358">
    <property type="entry name" value="NT-C2"/>
    <property type="match status" value="1"/>
</dbReference>
<feature type="domain" description="C2 NT-type" evidence="3">
    <location>
        <begin position="6"/>
        <end position="142"/>
    </location>
</feature>
<name>A0A8S9QLF6_BRACR</name>
<feature type="coiled-coil region" evidence="1">
    <location>
        <begin position="792"/>
        <end position="819"/>
    </location>
</feature>
<evidence type="ECO:0000259" key="3">
    <source>
        <dbReference type="PROSITE" id="PS51840"/>
    </source>
</evidence>
<dbReference type="PANTHER" id="PTHR34452:SF15">
    <property type="entry name" value="MYOSIN HEAVY CHAIN-RELATED PROTEIN"/>
    <property type="match status" value="1"/>
</dbReference>
<feature type="coiled-coil region" evidence="1">
    <location>
        <begin position="438"/>
        <end position="479"/>
    </location>
</feature>
<dbReference type="InterPro" id="IPR019448">
    <property type="entry name" value="NT-C2"/>
</dbReference>
<feature type="region of interest" description="Disordered" evidence="2">
    <location>
        <begin position="398"/>
        <end position="423"/>
    </location>
</feature>
<accession>A0A8S9QLF6</accession>
<evidence type="ECO:0000313" key="5">
    <source>
        <dbReference type="Proteomes" id="UP000712600"/>
    </source>
</evidence>
<feature type="compositionally biased region" description="Low complexity" evidence="2">
    <location>
        <begin position="262"/>
        <end position="287"/>
    </location>
</feature>
<feature type="coiled-coil region" evidence="1">
    <location>
        <begin position="616"/>
        <end position="756"/>
    </location>
</feature>
<gene>
    <name evidence="4" type="ORF">F2Q69_00016223</name>
</gene>
<dbReference type="AlphaFoldDB" id="A0A8S9QLF6"/>
<keyword evidence="1" id="KW-0175">Coiled coil</keyword>
<dbReference type="Proteomes" id="UP000712600">
    <property type="component" value="Unassembled WGS sequence"/>
</dbReference>
<feature type="coiled-coil region" evidence="1">
    <location>
        <begin position="509"/>
        <end position="579"/>
    </location>
</feature>
<feature type="coiled-coil region" evidence="1">
    <location>
        <begin position="850"/>
        <end position="891"/>
    </location>
</feature>
<protein>
    <recommendedName>
        <fullName evidence="3">C2 NT-type domain-containing protein</fullName>
    </recommendedName>
</protein>
<feature type="coiled-coil region" evidence="1">
    <location>
        <begin position="290"/>
        <end position="338"/>
    </location>
</feature>
<organism evidence="4 5">
    <name type="scientific">Brassica cretica</name>
    <name type="common">Mustard</name>
    <dbReference type="NCBI Taxonomy" id="69181"/>
    <lineage>
        <taxon>Eukaryota</taxon>
        <taxon>Viridiplantae</taxon>
        <taxon>Streptophyta</taxon>
        <taxon>Embryophyta</taxon>
        <taxon>Tracheophyta</taxon>
        <taxon>Spermatophyta</taxon>
        <taxon>Magnoliopsida</taxon>
        <taxon>eudicotyledons</taxon>
        <taxon>Gunneridae</taxon>
        <taxon>Pentapetalae</taxon>
        <taxon>rosids</taxon>
        <taxon>malvids</taxon>
        <taxon>Brassicales</taxon>
        <taxon>Brassicaceae</taxon>
        <taxon>Brassiceae</taxon>
        <taxon>Brassica</taxon>
    </lineage>
</organism>
<evidence type="ECO:0000313" key="4">
    <source>
        <dbReference type="EMBL" id="KAF3553916.1"/>
    </source>
</evidence>
<feature type="region of interest" description="Disordered" evidence="2">
    <location>
        <begin position="243"/>
        <end position="289"/>
    </location>
</feature>
<feature type="compositionally biased region" description="Polar residues" evidence="2">
    <location>
        <begin position="251"/>
        <end position="261"/>
    </location>
</feature>
<dbReference type="EMBL" id="QGKX02000996">
    <property type="protein sequence ID" value="KAF3553916.1"/>
    <property type="molecule type" value="Genomic_DNA"/>
</dbReference>
<sequence>MFKSGRWRSEKNKIKIIFKLQFHATLVSELKGEGLTISLVPGDVGKPTGKTEKAVVLDGYCRWESPVYETVKFVQDVKTGKVNQRIYHLILSTTGSTKSGLVGETSIDFADYVDAIKTCNVSLPLQNSISKALLHVSIQRQLQNVDLQRVVKSSRSLDLNSQLSIEADESLKCDSQEEGPFGKASRIAELRRRASIESDSTLSSFDSVSEVDTLGELGSRGDLIQQNQPTIMHHHHSVTNVYHEEPPVSESEWSGSSDQGISTDDSMNSSSNDTIPPRDTTRTTSSDGEVDKLKAELVALARRADFSELELQSLRKQIVKETKRSQDLLREVTTLKQERDSKVRNKLQCEGKDTQVLLEELDYEKDLNSSLRIQLQKTKESNTELILAVQDLEAMLGQRRKNNTEEPRRRSCTSETDEDEDQKALDEIVKGHMDAKEAHVLERRITDLYNEIEIHKRDKDDLEIQVEQLALDYEILKQENHDISYKLEQSQVHEQLKMQYECSPSIVNVNELENHIEGLEAKLKKQSEDFSKSLSRIKELETQMEEELEKQALVLEADIEAVTRAKVEQEKRAIEAEEALRKSRWKNASVAGKIQDEFKRISEQMSSTLAANEKMTKKAMRETRDLRMQKRQLEELLMNAKDELRENKVEYEAKLSEMERMLGGLVEKSKNLESEKRRQEDVNADLTQVITRLKDEIEILRVELEGTKDELSSTIVSMKKESEELQRIKDEKEAVVTLLESELETARGRCDDLQHSLSKNESAIEKHRSNEERIILLEEHIKLKENALEAFSKMFIEKEKELNSRIEELETELNKRSLNSLETGESLHGPEAAIALQSRKVLSSNKSDVLEDLVNEVASLKEQNGDMEMELKEMQERYSEISVRFAEVEGERQRLVMTVRNLKNAKRS</sequence>
<proteinExistence type="predicted"/>
<evidence type="ECO:0000256" key="1">
    <source>
        <dbReference type="SAM" id="Coils"/>
    </source>
</evidence>
<dbReference type="PANTHER" id="PTHR34452">
    <property type="entry name" value="MYOSIN HEAVY CHAIN-RELATED PROTEIN"/>
    <property type="match status" value="1"/>
</dbReference>
<dbReference type="PROSITE" id="PS51840">
    <property type="entry name" value="C2_NT"/>
    <property type="match status" value="1"/>
</dbReference>